<evidence type="ECO:0000259" key="4">
    <source>
        <dbReference type="Pfam" id="PF00884"/>
    </source>
</evidence>
<dbReference type="InterPro" id="IPR017850">
    <property type="entry name" value="Alkaline_phosphatase_core_sf"/>
</dbReference>
<comment type="caution">
    <text evidence="5">The sequence shown here is derived from an EMBL/GenBank/DDBJ whole genome shotgun (WGS) entry which is preliminary data.</text>
</comment>
<reference evidence="5" key="1">
    <citation type="submission" date="2019-02" db="EMBL/GenBank/DDBJ databases">
        <authorList>
            <person name="Li S.-H."/>
        </authorList>
    </citation>
    <scope>NUCLEOTIDE SEQUENCE</scope>
    <source>
        <strain evidence="5">IMCC14734</strain>
    </source>
</reference>
<keyword evidence="3" id="KW-0812">Transmembrane</keyword>
<accession>A0ABT3TCV2</accession>
<dbReference type="SUPFAM" id="SSF53649">
    <property type="entry name" value="Alkaline phosphatase-like"/>
    <property type="match status" value="1"/>
</dbReference>
<evidence type="ECO:0000256" key="3">
    <source>
        <dbReference type="SAM" id="Phobius"/>
    </source>
</evidence>
<evidence type="ECO:0000313" key="6">
    <source>
        <dbReference type="Proteomes" id="UP001143362"/>
    </source>
</evidence>
<keyword evidence="3" id="KW-1133">Transmembrane helix</keyword>
<evidence type="ECO:0000313" key="5">
    <source>
        <dbReference type="EMBL" id="MCX2980109.1"/>
    </source>
</evidence>
<dbReference type="InterPro" id="IPR000917">
    <property type="entry name" value="Sulfatase_N"/>
</dbReference>
<protein>
    <submittedName>
        <fullName evidence="5">Sulfatase</fullName>
    </submittedName>
</protein>
<gene>
    <name evidence="5" type="ORF">EYC98_04425</name>
</gene>
<dbReference type="InterPro" id="IPR050738">
    <property type="entry name" value="Sulfatase"/>
</dbReference>
<proteinExistence type="inferred from homology"/>
<keyword evidence="3" id="KW-0472">Membrane</keyword>
<feature type="domain" description="Sulfatase N-terminal" evidence="4">
    <location>
        <begin position="56"/>
        <end position="359"/>
    </location>
</feature>
<comment type="similarity">
    <text evidence="1">Belongs to the sulfatase family.</text>
</comment>
<feature type="transmembrane region" description="Helical" evidence="3">
    <location>
        <begin position="26"/>
        <end position="49"/>
    </location>
</feature>
<keyword evidence="2" id="KW-0378">Hydrolase</keyword>
<dbReference type="CDD" id="cd16027">
    <property type="entry name" value="SGSH"/>
    <property type="match status" value="1"/>
</dbReference>
<evidence type="ECO:0000256" key="1">
    <source>
        <dbReference type="ARBA" id="ARBA00008779"/>
    </source>
</evidence>
<name>A0ABT3TCV2_9GAMM</name>
<dbReference type="PANTHER" id="PTHR42693">
    <property type="entry name" value="ARYLSULFATASE FAMILY MEMBER"/>
    <property type="match status" value="1"/>
</dbReference>
<dbReference type="Pfam" id="PF00884">
    <property type="entry name" value="Sulfatase"/>
    <property type="match status" value="1"/>
</dbReference>
<dbReference type="Gene3D" id="3.40.720.10">
    <property type="entry name" value="Alkaline Phosphatase, subunit A"/>
    <property type="match status" value="1"/>
</dbReference>
<dbReference type="PANTHER" id="PTHR42693:SF53">
    <property type="entry name" value="ENDO-4-O-SULFATASE"/>
    <property type="match status" value="1"/>
</dbReference>
<keyword evidence="6" id="KW-1185">Reference proteome</keyword>
<evidence type="ECO:0000256" key="2">
    <source>
        <dbReference type="ARBA" id="ARBA00022801"/>
    </source>
</evidence>
<dbReference type="EMBL" id="SHNN01000001">
    <property type="protein sequence ID" value="MCX2980109.1"/>
    <property type="molecule type" value="Genomic_DNA"/>
</dbReference>
<sequence length="583" mass="64747">MCTGVQCVQTVIARVQAMRIFISVQAFGRCLSATAVAVLFSLGAAPLLASAEVARPNILLLMAEDLSPRIGAYGDPVAITPNLDQLALQGVRYTNAYTASGVCATNRAATITGMAQESMGGQHMRAYTRGPAPYRATPPPQVKAFPELLRAAGYYTFTSVKLDYQFSGPLPGWGPNPFTIWDRAERSSKWQLPPEQPFFGYMNFGSTHESGVFPRWVWPRSMAHLMAQISHIMAHWDTEDQVFPEDVEVPPYYPDTLPMRTDIARYYNNIITMDSNVGEVLQQLELAGLADDTIVIWTTDHGDGLPRAKRELYDSGLQVPFIIRWPQKWRPQGVEPGSVETRMISFVDLAPTILSLAGVPIPEFIQGRAFAGPGAEAPRQYVFAARDRIDEVADRQRAVRDKRYKYIKNYNQQAGGFHLGYRDTADGMRELWRALAAGELNAEQRQWFEPRPPEYLFDTQSDPFELQNLAADPAYAQILQRLRDALARHKATITDYSDSSEAEMAERFWPGGEEPVTKAVEFNLIGDSLVLQSATTGASIGYRHNGGDWRLYTGPLNAAAADGLEAKAVRYGWAESAASSPHR</sequence>
<dbReference type="Proteomes" id="UP001143362">
    <property type="component" value="Unassembled WGS sequence"/>
</dbReference>
<organism evidence="5 6">
    <name type="scientific">Candidatus Litorirhabdus singularis</name>
    <dbReference type="NCBI Taxonomy" id="2518993"/>
    <lineage>
        <taxon>Bacteria</taxon>
        <taxon>Pseudomonadati</taxon>
        <taxon>Pseudomonadota</taxon>
        <taxon>Gammaproteobacteria</taxon>
        <taxon>Cellvibrionales</taxon>
        <taxon>Halieaceae</taxon>
        <taxon>Candidatus Litorirhabdus</taxon>
    </lineage>
</organism>